<evidence type="ECO:0000313" key="3">
    <source>
        <dbReference type="EMBL" id="KZV20884.1"/>
    </source>
</evidence>
<evidence type="ECO:0000313" key="4">
    <source>
        <dbReference type="Proteomes" id="UP000250235"/>
    </source>
</evidence>
<proteinExistence type="predicted"/>
<feature type="transmembrane region" description="Helical" evidence="2">
    <location>
        <begin position="37"/>
        <end position="58"/>
    </location>
</feature>
<feature type="compositionally biased region" description="Basic and acidic residues" evidence="1">
    <location>
        <begin position="114"/>
        <end position="136"/>
    </location>
</feature>
<evidence type="ECO:0000256" key="1">
    <source>
        <dbReference type="SAM" id="MobiDB-lite"/>
    </source>
</evidence>
<name>A0A2Z7AGQ4_9LAMI</name>
<keyword evidence="2" id="KW-0472">Membrane</keyword>
<dbReference type="Proteomes" id="UP000250235">
    <property type="component" value="Unassembled WGS sequence"/>
</dbReference>
<feature type="region of interest" description="Disordered" evidence="1">
    <location>
        <begin position="95"/>
        <end position="136"/>
    </location>
</feature>
<reference evidence="3 4" key="1">
    <citation type="journal article" date="2015" name="Proc. Natl. Acad. Sci. U.S.A.">
        <title>The resurrection genome of Boea hygrometrica: A blueprint for survival of dehydration.</title>
        <authorList>
            <person name="Xiao L."/>
            <person name="Yang G."/>
            <person name="Zhang L."/>
            <person name="Yang X."/>
            <person name="Zhao S."/>
            <person name="Ji Z."/>
            <person name="Zhou Q."/>
            <person name="Hu M."/>
            <person name="Wang Y."/>
            <person name="Chen M."/>
            <person name="Xu Y."/>
            <person name="Jin H."/>
            <person name="Xiao X."/>
            <person name="Hu G."/>
            <person name="Bao F."/>
            <person name="Hu Y."/>
            <person name="Wan P."/>
            <person name="Li L."/>
            <person name="Deng X."/>
            <person name="Kuang T."/>
            <person name="Xiang C."/>
            <person name="Zhu J.K."/>
            <person name="Oliver M.J."/>
            <person name="He Y."/>
        </authorList>
    </citation>
    <scope>NUCLEOTIDE SEQUENCE [LARGE SCALE GENOMIC DNA]</scope>
    <source>
        <strain evidence="4">cv. XS01</strain>
    </source>
</reference>
<evidence type="ECO:0000256" key="2">
    <source>
        <dbReference type="SAM" id="Phobius"/>
    </source>
</evidence>
<dbReference type="OrthoDB" id="1928111at2759"/>
<dbReference type="PANTHER" id="PTHR33429:SF2">
    <property type="entry name" value="OS01G0888850 PROTEIN"/>
    <property type="match status" value="1"/>
</dbReference>
<dbReference type="PANTHER" id="PTHR33429">
    <property type="entry name" value="OS02G0708000 PROTEIN-RELATED"/>
    <property type="match status" value="1"/>
</dbReference>
<accession>A0A2Z7AGQ4</accession>
<keyword evidence="4" id="KW-1185">Reference proteome</keyword>
<protein>
    <submittedName>
        <fullName evidence="3">Uncharacterized protein</fullName>
    </submittedName>
</protein>
<gene>
    <name evidence="3" type="ORF">F511_25974</name>
</gene>
<sequence>MSTSNPMLDPNSQLIPPMQTTQQAYTARSSRGPVGPVIGVLAMITILGAIAVMIGRLCSGRKVMGHLQYDIEGWVEAKCASCIDGRVEPTPPRLVVEHRISGEPPGTAAPPPPQERDEESRRGEKVGENSKGRAHE</sequence>
<dbReference type="EMBL" id="KV015075">
    <property type="protein sequence ID" value="KZV20884.1"/>
    <property type="molecule type" value="Genomic_DNA"/>
</dbReference>
<dbReference type="AlphaFoldDB" id="A0A2Z7AGQ4"/>
<organism evidence="3 4">
    <name type="scientific">Dorcoceras hygrometricum</name>
    <dbReference type="NCBI Taxonomy" id="472368"/>
    <lineage>
        <taxon>Eukaryota</taxon>
        <taxon>Viridiplantae</taxon>
        <taxon>Streptophyta</taxon>
        <taxon>Embryophyta</taxon>
        <taxon>Tracheophyta</taxon>
        <taxon>Spermatophyta</taxon>
        <taxon>Magnoliopsida</taxon>
        <taxon>eudicotyledons</taxon>
        <taxon>Gunneridae</taxon>
        <taxon>Pentapetalae</taxon>
        <taxon>asterids</taxon>
        <taxon>lamiids</taxon>
        <taxon>Lamiales</taxon>
        <taxon>Gesneriaceae</taxon>
        <taxon>Didymocarpoideae</taxon>
        <taxon>Trichosporeae</taxon>
        <taxon>Loxocarpinae</taxon>
        <taxon>Dorcoceras</taxon>
    </lineage>
</organism>
<keyword evidence="2" id="KW-1133">Transmembrane helix</keyword>
<keyword evidence="2" id="KW-0812">Transmembrane</keyword>